<evidence type="ECO:0000256" key="1">
    <source>
        <dbReference type="ARBA" id="ARBA00022741"/>
    </source>
</evidence>
<dbReference type="NCBIfam" id="NF000355">
    <property type="entry name" value="ribo_prot_ABC_F"/>
    <property type="match status" value="1"/>
</dbReference>
<evidence type="ECO:0000313" key="6">
    <source>
        <dbReference type="EMBL" id="HIW84638.1"/>
    </source>
</evidence>
<accession>A0A9D1RCN8</accession>
<dbReference type="Pfam" id="PF00005">
    <property type="entry name" value="ABC_tran"/>
    <property type="match status" value="2"/>
</dbReference>
<comment type="caution">
    <text evidence="6">The sequence shown here is derived from an EMBL/GenBank/DDBJ whole genome shotgun (WGS) entry which is preliminary data.</text>
</comment>
<dbReference type="Proteomes" id="UP000824263">
    <property type="component" value="Unassembled WGS sequence"/>
</dbReference>
<dbReference type="Gene3D" id="3.40.50.300">
    <property type="entry name" value="P-loop containing nucleotide triphosphate hydrolases"/>
    <property type="match status" value="2"/>
</dbReference>
<organism evidence="6 7">
    <name type="scientific">Candidatus Dorea gallistercoris</name>
    <dbReference type="NCBI Taxonomy" id="2838542"/>
    <lineage>
        <taxon>Bacteria</taxon>
        <taxon>Bacillati</taxon>
        <taxon>Bacillota</taxon>
        <taxon>Clostridia</taxon>
        <taxon>Lachnospirales</taxon>
        <taxon>Lachnospiraceae</taxon>
        <taxon>Dorea</taxon>
    </lineage>
</organism>
<dbReference type="InterPro" id="IPR051309">
    <property type="entry name" value="ABCF_ATPase"/>
</dbReference>
<dbReference type="SUPFAM" id="SSF52540">
    <property type="entry name" value="P-loop containing nucleoside triphosphate hydrolases"/>
    <property type="match status" value="2"/>
</dbReference>
<feature type="region of interest" description="Disordered" evidence="4">
    <location>
        <begin position="229"/>
        <end position="252"/>
    </location>
</feature>
<gene>
    <name evidence="6" type="primary">abc-f</name>
    <name evidence="6" type="ORF">H9873_10005</name>
</gene>
<dbReference type="EMBL" id="DXGF01000179">
    <property type="protein sequence ID" value="HIW84638.1"/>
    <property type="molecule type" value="Genomic_DNA"/>
</dbReference>
<protein>
    <submittedName>
        <fullName evidence="6">ABC-F type ribosomal protection protein</fullName>
    </submittedName>
</protein>
<sequence>MSMIDVADLSFTYEGSYEPVFEQVSFRIDTDWKLGFIGRNGRGKTTFLNLLMGKYPYEGKIISSVEFAYFPFPIKDEKKMALEVLEEVNPQIQQWQILKELNALKVDAQVLYQPFENLSGGEKTKLLLAALFLGENRFLLIDEPTNHLDLEARRVTADYLNKKKGFILVSHDRKFLDGCVDHILSINRTNIEIRKGDFSSWYRDKEARDQMERQQNERLRAEIGRLDQAARQTGNWSDKVEKSKKGKKAAGSKIDRGYVGHKAAKMMKRAKTLEQRREKAVQEKQRLLKDVEQWDTLKMFPLEHHAQQLAVLRNVSISYGERSACRDIPFSVGTGERICLDGRNGCGKSTLLKEILRAGGAAKEDGAGETVEGEVRLPAGVKISYVPQEVSSIKGNLEELAEKAGLDLTIFLTLLRKLDFGREQFGRDISSYSAGQKKKVLLAKSLCERAHIYIWDEPLNYIDLLSRIQIEELLLEAQPTMLFVEHDQAFREKIATWTIRL</sequence>
<evidence type="ECO:0000256" key="4">
    <source>
        <dbReference type="SAM" id="MobiDB-lite"/>
    </source>
</evidence>
<evidence type="ECO:0000256" key="2">
    <source>
        <dbReference type="ARBA" id="ARBA00022840"/>
    </source>
</evidence>
<dbReference type="PROSITE" id="PS50893">
    <property type="entry name" value="ABC_TRANSPORTER_2"/>
    <property type="match status" value="1"/>
</dbReference>
<dbReference type="GO" id="GO:0016887">
    <property type="term" value="F:ATP hydrolysis activity"/>
    <property type="evidence" value="ECO:0007669"/>
    <property type="project" value="InterPro"/>
</dbReference>
<evidence type="ECO:0000259" key="5">
    <source>
        <dbReference type="PROSITE" id="PS50893"/>
    </source>
</evidence>
<reference evidence="6" key="1">
    <citation type="journal article" date="2021" name="PeerJ">
        <title>Extensive microbial diversity within the chicken gut microbiome revealed by metagenomics and culture.</title>
        <authorList>
            <person name="Gilroy R."/>
            <person name="Ravi A."/>
            <person name="Getino M."/>
            <person name="Pursley I."/>
            <person name="Horton D.L."/>
            <person name="Alikhan N.F."/>
            <person name="Baker D."/>
            <person name="Gharbi K."/>
            <person name="Hall N."/>
            <person name="Watson M."/>
            <person name="Adriaenssens E.M."/>
            <person name="Foster-Nyarko E."/>
            <person name="Jarju S."/>
            <person name="Secka A."/>
            <person name="Antonio M."/>
            <person name="Oren A."/>
            <person name="Chaudhuri R.R."/>
            <person name="La Ragione R."/>
            <person name="Hildebrand F."/>
            <person name="Pallen M.J."/>
        </authorList>
    </citation>
    <scope>NUCLEOTIDE SEQUENCE</scope>
    <source>
        <strain evidence="6">ChiSxjej1B13-11762</strain>
    </source>
</reference>
<dbReference type="InterPro" id="IPR017871">
    <property type="entry name" value="ABC_transporter-like_CS"/>
</dbReference>
<keyword evidence="1" id="KW-0547">Nucleotide-binding</keyword>
<proteinExistence type="predicted"/>
<evidence type="ECO:0000313" key="7">
    <source>
        <dbReference type="Proteomes" id="UP000824263"/>
    </source>
</evidence>
<dbReference type="AlphaFoldDB" id="A0A9D1RCN8"/>
<keyword evidence="3" id="KW-0175">Coiled coil</keyword>
<dbReference type="SMART" id="SM00382">
    <property type="entry name" value="AAA"/>
    <property type="match status" value="2"/>
</dbReference>
<evidence type="ECO:0000256" key="3">
    <source>
        <dbReference type="SAM" id="Coils"/>
    </source>
</evidence>
<dbReference type="InterPro" id="IPR003593">
    <property type="entry name" value="AAA+_ATPase"/>
</dbReference>
<dbReference type="InterPro" id="IPR027417">
    <property type="entry name" value="P-loop_NTPase"/>
</dbReference>
<dbReference type="GO" id="GO:0005524">
    <property type="term" value="F:ATP binding"/>
    <property type="evidence" value="ECO:0007669"/>
    <property type="project" value="UniProtKB-KW"/>
</dbReference>
<dbReference type="PANTHER" id="PTHR42855:SF2">
    <property type="entry name" value="DRUG RESISTANCE ABC TRANSPORTER,ATP-BINDING PROTEIN"/>
    <property type="match status" value="1"/>
</dbReference>
<keyword evidence="2" id="KW-0067">ATP-binding</keyword>
<name>A0A9D1RCN8_9FIRM</name>
<dbReference type="PANTHER" id="PTHR42855">
    <property type="entry name" value="ABC TRANSPORTER ATP-BINDING SUBUNIT"/>
    <property type="match status" value="1"/>
</dbReference>
<dbReference type="InterPro" id="IPR003439">
    <property type="entry name" value="ABC_transporter-like_ATP-bd"/>
</dbReference>
<dbReference type="PROSITE" id="PS00211">
    <property type="entry name" value="ABC_TRANSPORTER_1"/>
    <property type="match status" value="2"/>
</dbReference>
<feature type="domain" description="ABC transporter" evidence="5">
    <location>
        <begin position="4"/>
        <end position="213"/>
    </location>
</feature>
<feature type="coiled-coil region" evidence="3">
    <location>
        <begin position="263"/>
        <end position="290"/>
    </location>
</feature>
<dbReference type="CDD" id="cd03221">
    <property type="entry name" value="ABCF_EF-3"/>
    <property type="match status" value="2"/>
</dbReference>
<reference evidence="6" key="2">
    <citation type="submission" date="2021-04" db="EMBL/GenBank/DDBJ databases">
        <authorList>
            <person name="Gilroy R."/>
        </authorList>
    </citation>
    <scope>NUCLEOTIDE SEQUENCE</scope>
    <source>
        <strain evidence="6">ChiSxjej1B13-11762</strain>
    </source>
</reference>